<dbReference type="GO" id="GO:0052689">
    <property type="term" value="F:carboxylic ester hydrolase activity"/>
    <property type="evidence" value="ECO:0007669"/>
    <property type="project" value="UniProtKB-KW"/>
</dbReference>
<evidence type="ECO:0000313" key="11">
    <source>
        <dbReference type="Proteomes" id="UP000747542"/>
    </source>
</evidence>
<dbReference type="SUPFAM" id="SSF53474">
    <property type="entry name" value="alpha/beta-Hydrolases"/>
    <property type="match status" value="1"/>
</dbReference>
<feature type="domain" description="Carboxylesterase type B" evidence="9">
    <location>
        <begin position="107"/>
        <end position="502"/>
    </location>
</feature>
<dbReference type="InterPro" id="IPR019826">
    <property type="entry name" value="Carboxylesterase_B_AS"/>
</dbReference>
<feature type="compositionally biased region" description="Basic and acidic residues" evidence="7">
    <location>
        <begin position="1"/>
        <end position="10"/>
    </location>
</feature>
<feature type="transmembrane region" description="Helical" evidence="8">
    <location>
        <begin position="84"/>
        <end position="106"/>
    </location>
</feature>
<keyword evidence="8" id="KW-0472">Membrane</keyword>
<keyword evidence="3" id="KW-0732">Signal</keyword>
<dbReference type="Pfam" id="PF00135">
    <property type="entry name" value="COesterase"/>
    <property type="match status" value="1"/>
</dbReference>
<protein>
    <recommendedName>
        <fullName evidence="6">Carboxylic ester hydrolase</fullName>
        <ecNumber evidence="6">3.1.1.-</ecNumber>
    </recommendedName>
</protein>
<dbReference type="InterPro" id="IPR019819">
    <property type="entry name" value="Carboxylesterase_B_CS"/>
</dbReference>
<dbReference type="InterPro" id="IPR029058">
    <property type="entry name" value="AB_hydrolase_fold"/>
</dbReference>
<accession>A0A8J5TKN1</accession>
<comment type="caution">
    <text evidence="10">The sequence shown here is derived from an EMBL/GenBank/DDBJ whole genome shotgun (WGS) entry which is preliminary data.</text>
</comment>
<dbReference type="EC" id="3.1.1.-" evidence="6"/>
<dbReference type="Gene3D" id="3.40.50.1820">
    <property type="entry name" value="alpha/beta hydrolase"/>
    <property type="match status" value="2"/>
</dbReference>
<dbReference type="EMBL" id="JAHLQT010003582">
    <property type="protein sequence ID" value="KAG7176325.1"/>
    <property type="molecule type" value="Genomic_DNA"/>
</dbReference>
<feature type="transmembrane region" description="Helical" evidence="8">
    <location>
        <begin position="614"/>
        <end position="635"/>
    </location>
</feature>
<dbReference type="Proteomes" id="UP000747542">
    <property type="component" value="Unassembled WGS sequence"/>
</dbReference>
<evidence type="ECO:0000256" key="5">
    <source>
        <dbReference type="ARBA" id="ARBA00023180"/>
    </source>
</evidence>
<dbReference type="PROSITE" id="PS00941">
    <property type="entry name" value="CARBOXYLESTERASE_B_2"/>
    <property type="match status" value="1"/>
</dbReference>
<dbReference type="InterPro" id="IPR002018">
    <property type="entry name" value="CarbesteraseB"/>
</dbReference>
<keyword evidence="4 6" id="KW-0378">Hydrolase</keyword>
<evidence type="ECO:0000256" key="1">
    <source>
        <dbReference type="ARBA" id="ARBA00005964"/>
    </source>
</evidence>
<evidence type="ECO:0000256" key="2">
    <source>
        <dbReference type="ARBA" id="ARBA00022487"/>
    </source>
</evidence>
<name>A0A8J5TKN1_HOMAM</name>
<keyword evidence="5" id="KW-0325">Glycoprotein</keyword>
<evidence type="ECO:0000256" key="8">
    <source>
        <dbReference type="SAM" id="Phobius"/>
    </source>
</evidence>
<keyword evidence="2" id="KW-0719">Serine esterase</keyword>
<dbReference type="AlphaFoldDB" id="A0A8J5TKN1"/>
<gene>
    <name evidence="10" type="ORF">Hamer_G009117</name>
</gene>
<dbReference type="PROSITE" id="PS00122">
    <property type="entry name" value="CARBOXYLESTERASE_B_1"/>
    <property type="match status" value="1"/>
</dbReference>
<evidence type="ECO:0000256" key="6">
    <source>
        <dbReference type="RuleBase" id="RU361235"/>
    </source>
</evidence>
<keyword evidence="8" id="KW-1133">Transmembrane helix</keyword>
<reference evidence="10" key="1">
    <citation type="journal article" date="2021" name="Sci. Adv.">
        <title>The American lobster genome reveals insights on longevity, neural, and immune adaptations.</title>
        <authorList>
            <person name="Polinski J.M."/>
            <person name="Zimin A.V."/>
            <person name="Clark K.F."/>
            <person name="Kohn A.B."/>
            <person name="Sadowski N."/>
            <person name="Timp W."/>
            <person name="Ptitsyn A."/>
            <person name="Khanna P."/>
            <person name="Romanova D.Y."/>
            <person name="Williams P."/>
            <person name="Greenwood S.J."/>
            <person name="Moroz L.L."/>
            <person name="Walt D.R."/>
            <person name="Bodnar A.G."/>
        </authorList>
    </citation>
    <scope>NUCLEOTIDE SEQUENCE</scope>
    <source>
        <strain evidence="10">GMGI-L3</strain>
    </source>
</reference>
<sequence length="650" mass="72702">MKTNRLENNRNRKYSSSRVSVNDQENRNYLINKMTRPEKTRSCLDLSKWSFKWSPMSFVSVKWSPMKSASKKCSPTPPVVATRWWVVVVVCVVVVVLAPTGCAAQYSSIKLRQGTVQGVLRQSSGRQIYAYLGIPYAKPPIGDLRFKPPQRHEGWRTTLYASEMGAACPQPFLTSVQVSEDCLTINVWLPRGFRQYPVVVMIEGELFVTSAASRFPGEDLASNDLIVVTFNYRTNAFGFLTWQDQVLPGNLGLRDQSLALQWVAENIDKFGGDLTKVTLLGHSAGAASAAYHLVLPRSQGPFQQVILLSGSNLAPWALSRRPREATKKLSEHLGCGYVSGSNYLVECLKTKDANQIVKGVERLIEEGNPYLLFAPVVDSFLRSDERMVPLEPLRAIKENINRRIPVLLGLSENDGSVMLYIKREIGYMTYDDLTRYGHEILVPLLTSLAALGENSAVVNRMVEYAYLDKAPRGNKDELVLEIVKMFTDGMFKAPVIKMAEEVSTLTSLEQISHSLKKMVLSFASNGIPFFGQPNSGWGRYTPQTPNFALLETKQVHQGYQLHQVAFWNQMLPELAQLSCLDPTVRPTTRPTTQDSTSESQIITPGASNVSYQSAMWVLVAVILLLVAIIIAYIVCSRRRQMLDSSTLRDQ</sequence>
<dbReference type="InterPro" id="IPR051093">
    <property type="entry name" value="Neuroligin/BSAL"/>
</dbReference>
<evidence type="ECO:0000256" key="7">
    <source>
        <dbReference type="SAM" id="MobiDB-lite"/>
    </source>
</evidence>
<evidence type="ECO:0000256" key="3">
    <source>
        <dbReference type="ARBA" id="ARBA00022729"/>
    </source>
</evidence>
<comment type="similarity">
    <text evidence="1 6">Belongs to the type-B carboxylesterase/lipase family.</text>
</comment>
<organism evidence="10 11">
    <name type="scientific">Homarus americanus</name>
    <name type="common">American lobster</name>
    <dbReference type="NCBI Taxonomy" id="6706"/>
    <lineage>
        <taxon>Eukaryota</taxon>
        <taxon>Metazoa</taxon>
        <taxon>Ecdysozoa</taxon>
        <taxon>Arthropoda</taxon>
        <taxon>Crustacea</taxon>
        <taxon>Multicrustacea</taxon>
        <taxon>Malacostraca</taxon>
        <taxon>Eumalacostraca</taxon>
        <taxon>Eucarida</taxon>
        <taxon>Decapoda</taxon>
        <taxon>Pleocyemata</taxon>
        <taxon>Astacidea</taxon>
        <taxon>Nephropoidea</taxon>
        <taxon>Nephropidae</taxon>
        <taxon>Homarus</taxon>
    </lineage>
</organism>
<feature type="region of interest" description="Disordered" evidence="7">
    <location>
        <begin position="1"/>
        <end position="20"/>
    </location>
</feature>
<dbReference type="PANTHER" id="PTHR43903">
    <property type="entry name" value="NEUROLIGIN"/>
    <property type="match status" value="1"/>
</dbReference>
<evidence type="ECO:0000259" key="9">
    <source>
        <dbReference type="Pfam" id="PF00135"/>
    </source>
</evidence>
<proteinExistence type="inferred from homology"/>
<evidence type="ECO:0000313" key="10">
    <source>
        <dbReference type="EMBL" id="KAG7176325.1"/>
    </source>
</evidence>
<keyword evidence="11" id="KW-1185">Reference proteome</keyword>
<keyword evidence="8" id="KW-0812">Transmembrane</keyword>
<evidence type="ECO:0000256" key="4">
    <source>
        <dbReference type="ARBA" id="ARBA00022801"/>
    </source>
</evidence>